<evidence type="ECO:0000259" key="7">
    <source>
        <dbReference type="Pfam" id="PF13396"/>
    </source>
</evidence>
<keyword evidence="3 6" id="KW-0812">Transmembrane</keyword>
<gene>
    <name evidence="8" type="ORF">E3T23_05625</name>
</gene>
<keyword evidence="2" id="KW-1003">Cell membrane</keyword>
<dbReference type="OrthoDB" id="5125307at2"/>
<dbReference type="RefSeq" id="WP_134369414.1">
    <property type="nucleotide sequence ID" value="NZ_SOGN01000032.1"/>
</dbReference>
<dbReference type="InterPro" id="IPR027379">
    <property type="entry name" value="CLS_N"/>
</dbReference>
<dbReference type="Pfam" id="PF13396">
    <property type="entry name" value="PLDc_N"/>
    <property type="match status" value="1"/>
</dbReference>
<keyword evidence="4 6" id="KW-1133">Transmembrane helix</keyword>
<keyword evidence="9" id="KW-1185">Reference proteome</keyword>
<dbReference type="Proteomes" id="UP000298433">
    <property type="component" value="Unassembled WGS sequence"/>
</dbReference>
<name>A0A4V3IIF3_9MICO</name>
<dbReference type="EMBL" id="SOGN01000032">
    <property type="protein sequence ID" value="TFC81728.1"/>
    <property type="molecule type" value="Genomic_DNA"/>
</dbReference>
<evidence type="ECO:0000256" key="5">
    <source>
        <dbReference type="ARBA" id="ARBA00023136"/>
    </source>
</evidence>
<evidence type="ECO:0000313" key="8">
    <source>
        <dbReference type="EMBL" id="TFC81728.1"/>
    </source>
</evidence>
<proteinExistence type="predicted"/>
<dbReference type="AlphaFoldDB" id="A0A4V3IIF3"/>
<comment type="caution">
    <text evidence="8">The sequence shown here is derived from an EMBL/GenBank/DDBJ whole genome shotgun (WGS) entry which is preliminary data.</text>
</comment>
<dbReference type="GO" id="GO:0005886">
    <property type="term" value="C:plasma membrane"/>
    <property type="evidence" value="ECO:0007669"/>
    <property type="project" value="UniProtKB-SubCell"/>
</dbReference>
<reference evidence="8 9" key="1">
    <citation type="submission" date="2019-03" db="EMBL/GenBank/DDBJ databases">
        <title>Genomics of glacier-inhabiting Cryobacterium strains.</title>
        <authorList>
            <person name="Liu Q."/>
            <person name="Xin Y.-H."/>
        </authorList>
    </citation>
    <scope>NUCLEOTIDE SEQUENCE [LARGE SCALE GENOMIC DNA]</scope>
    <source>
        <strain evidence="8 9">TMT2-48-2</strain>
    </source>
</reference>
<protein>
    <submittedName>
        <fullName evidence="8">PLDc_N domain-containing protein</fullName>
    </submittedName>
</protein>
<sequence>MNATLSSLPTGALIALAVLAVAQITLDVIALVDLYRRPAARVAFGNKWVWVAVILLANLIGAILYLVVARKPATAVEPSTAARAPSVSPDTVAEALYGSHPDAGSR</sequence>
<evidence type="ECO:0000256" key="1">
    <source>
        <dbReference type="ARBA" id="ARBA00004651"/>
    </source>
</evidence>
<feature type="domain" description="Cardiolipin synthase N-terminal" evidence="7">
    <location>
        <begin position="26"/>
        <end position="70"/>
    </location>
</feature>
<feature type="transmembrane region" description="Helical" evidence="6">
    <location>
        <begin position="48"/>
        <end position="68"/>
    </location>
</feature>
<comment type="subcellular location">
    <subcellularLocation>
        <location evidence="1">Cell membrane</location>
        <topology evidence="1">Multi-pass membrane protein</topology>
    </subcellularLocation>
</comment>
<feature type="transmembrane region" description="Helical" evidence="6">
    <location>
        <begin position="12"/>
        <end position="36"/>
    </location>
</feature>
<organism evidence="8 9">
    <name type="scientific">Cryobacterium cheniae</name>
    <dbReference type="NCBI Taxonomy" id="1259262"/>
    <lineage>
        <taxon>Bacteria</taxon>
        <taxon>Bacillati</taxon>
        <taxon>Actinomycetota</taxon>
        <taxon>Actinomycetes</taxon>
        <taxon>Micrococcales</taxon>
        <taxon>Microbacteriaceae</taxon>
        <taxon>Cryobacterium</taxon>
    </lineage>
</organism>
<evidence type="ECO:0000313" key="9">
    <source>
        <dbReference type="Proteomes" id="UP000298433"/>
    </source>
</evidence>
<evidence type="ECO:0000256" key="3">
    <source>
        <dbReference type="ARBA" id="ARBA00022692"/>
    </source>
</evidence>
<keyword evidence="5 6" id="KW-0472">Membrane</keyword>
<evidence type="ECO:0000256" key="6">
    <source>
        <dbReference type="SAM" id="Phobius"/>
    </source>
</evidence>
<accession>A0A4V3IIF3</accession>
<evidence type="ECO:0000256" key="2">
    <source>
        <dbReference type="ARBA" id="ARBA00022475"/>
    </source>
</evidence>
<evidence type="ECO:0000256" key="4">
    <source>
        <dbReference type="ARBA" id="ARBA00022989"/>
    </source>
</evidence>